<gene>
    <name evidence="4" type="ORF">BSZ40_10185</name>
</gene>
<dbReference type="Proteomes" id="UP000185612">
    <property type="component" value="Unassembled WGS sequence"/>
</dbReference>
<comment type="caution">
    <text evidence="4">The sequence shown here is derived from an EMBL/GenBank/DDBJ whole genome shotgun (WGS) entry which is preliminary data.</text>
</comment>
<keyword evidence="5" id="KW-1185">Reference proteome</keyword>
<evidence type="ECO:0000259" key="3">
    <source>
        <dbReference type="Pfam" id="PF13439"/>
    </source>
</evidence>
<reference evidence="5" key="1">
    <citation type="submission" date="2016-12" db="EMBL/GenBank/DDBJ databases">
        <authorList>
            <person name="Meng X."/>
        </authorList>
    </citation>
    <scope>NUCLEOTIDE SEQUENCE [LARGE SCALE GENOMIC DNA]</scope>
    <source>
        <strain evidence="5">DSM 20732</strain>
    </source>
</reference>
<feature type="domain" description="Glycosyltransferase subfamily 4-like N-terminal" evidence="3">
    <location>
        <begin position="27"/>
        <end position="172"/>
    </location>
</feature>
<accession>A0A1Q5PTR4</accession>
<organism evidence="4 5">
    <name type="scientific">Buchananella hordeovulneris</name>
    <dbReference type="NCBI Taxonomy" id="52770"/>
    <lineage>
        <taxon>Bacteria</taxon>
        <taxon>Bacillati</taxon>
        <taxon>Actinomycetota</taxon>
        <taxon>Actinomycetes</taxon>
        <taxon>Actinomycetales</taxon>
        <taxon>Actinomycetaceae</taxon>
        <taxon>Buchananella</taxon>
    </lineage>
</organism>
<name>A0A1Q5PTR4_9ACTO</name>
<dbReference type="GO" id="GO:0016757">
    <property type="term" value="F:glycosyltransferase activity"/>
    <property type="evidence" value="ECO:0007669"/>
    <property type="project" value="UniProtKB-KW"/>
</dbReference>
<dbReference type="Pfam" id="PF13439">
    <property type="entry name" value="Glyco_transf_4"/>
    <property type="match status" value="1"/>
</dbReference>
<dbReference type="InterPro" id="IPR028098">
    <property type="entry name" value="Glyco_trans_4-like_N"/>
</dbReference>
<dbReference type="OrthoDB" id="9813214at2"/>
<dbReference type="InParanoid" id="A0A1Q5PTR4"/>
<dbReference type="EMBL" id="MQVS01000013">
    <property type="protein sequence ID" value="OKL50916.1"/>
    <property type="molecule type" value="Genomic_DNA"/>
</dbReference>
<evidence type="ECO:0000256" key="1">
    <source>
        <dbReference type="ARBA" id="ARBA00022676"/>
    </source>
</evidence>
<evidence type="ECO:0000256" key="2">
    <source>
        <dbReference type="ARBA" id="ARBA00022679"/>
    </source>
</evidence>
<evidence type="ECO:0000313" key="4">
    <source>
        <dbReference type="EMBL" id="OKL50916.1"/>
    </source>
</evidence>
<proteinExistence type="predicted"/>
<dbReference type="SUPFAM" id="SSF53756">
    <property type="entry name" value="UDP-Glycosyltransferase/glycogen phosphorylase"/>
    <property type="match status" value="1"/>
</dbReference>
<sequence>MLIVSFSRLVADARVLKQIELFAADYEVVTCGYGPAPQGVARHLSIPDEHIYWQRSRAWTLLRQYRRAYWSSPAVRWARAALAGQDFDCVLADDIDTVGLALSLRPRYGVHADLHEYSPREKEDVPRWRWFVAPYMRWQVRHFVTQARSTTTVGQHIADEYRRNFGIDPAVVTNATPYADLAPTPVSAPLALVHSGAARDDRFLELMIAAVRRLEREVTFDLYLTPNDPAYLERLRAEVAGDARITIHDAVPYHQLVATLNKYDVGVHLLPPVNFNNRWALPNKFFDFVQARLALAIGPSPEMARLVHEHGLGVVAAEFTVEALTAALESLTPARVEAAKAASHAAAHALSAQATVQGWRRAIEALHS</sequence>
<dbReference type="AlphaFoldDB" id="A0A1Q5PTR4"/>
<dbReference type="STRING" id="52770.BSZ40_10185"/>
<evidence type="ECO:0000313" key="5">
    <source>
        <dbReference type="Proteomes" id="UP000185612"/>
    </source>
</evidence>
<keyword evidence="2" id="KW-0808">Transferase</keyword>
<protein>
    <recommendedName>
        <fullName evidence="3">Glycosyltransferase subfamily 4-like N-terminal domain-containing protein</fullName>
    </recommendedName>
</protein>
<dbReference type="Gene3D" id="3.40.50.2000">
    <property type="entry name" value="Glycogen Phosphorylase B"/>
    <property type="match status" value="2"/>
</dbReference>
<keyword evidence="1" id="KW-0328">Glycosyltransferase</keyword>